<evidence type="ECO:0008006" key="4">
    <source>
        <dbReference type="Google" id="ProtNLM"/>
    </source>
</evidence>
<feature type="region of interest" description="Disordered" evidence="1">
    <location>
        <begin position="40"/>
        <end position="95"/>
    </location>
</feature>
<gene>
    <name evidence="2" type="ORF">QTN89_28385</name>
</gene>
<protein>
    <recommendedName>
        <fullName evidence="4">Sulfatase N-terminal domain-containing protein</fullName>
    </recommendedName>
</protein>
<proteinExistence type="predicted"/>
<evidence type="ECO:0000256" key="1">
    <source>
        <dbReference type="SAM" id="MobiDB-lite"/>
    </source>
</evidence>
<accession>A0ABT7PSC5</accession>
<dbReference type="Proteomes" id="UP001239462">
    <property type="component" value="Unassembled WGS sequence"/>
</dbReference>
<evidence type="ECO:0000313" key="2">
    <source>
        <dbReference type="EMBL" id="MDM4019407.1"/>
    </source>
</evidence>
<feature type="compositionally biased region" description="Basic and acidic residues" evidence="1">
    <location>
        <begin position="42"/>
        <end position="64"/>
    </location>
</feature>
<reference evidence="2 3" key="1">
    <citation type="submission" date="2023-06" db="EMBL/GenBank/DDBJ databases">
        <title>Roseiconus lacunae JC819 isolated from Gulf of Mannar region, Tamil Nadu.</title>
        <authorList>
            <person name="Pk S."/>
            <person name="Ch S."/>
            <person name="Ch V.R."/>
        </authorList>
    </citation>
    <scope>NUCLEOTIDE SEQUENCE [LARGE SCALE GENOMIC DNA]</scope>
    <source>
        <strain evidence="2 3">JC819</strain>
    </source>
</reference>
<evidence type="ECO:0000313" key="3">
    <source>
        <dbReference type="Proteomes" id="UP001239462"/>
    </source>
</evidence>
<sequence length="95" mass="10599">MLEEIDVIVGCIVDTLEELVLAENIYVFFTSDSGPWHLKSKGNADGHLPRDSGESMREDLDDYGRAGTNMRFLDPMDARPAKPPIPAIRIPQSKK</sequence>
<dbReference type="RefSeq" id="WP_289167544.1">
    <property type="nucleotide sequence ID" value="NZ_JASZZN010000045.1"/>
</dbReference>
<dbReference type="InterPro" id="IPR017850">
    <property type="entry name" value="Alkaline_phosphatase_core_sf"/>
</dbReference>
<organism evidence="2 3">
    <name type="scientific">Roseiconus lacunae</name>
    <dbReference type="NCBI Taxonomy" id="2605694"/>
    <lineage>
        <taxon>Bacteria</taxon>
        <taxon>Pseudomonadati</taxon>
        <taxon>Planctomycetota</taxon>
        <taxon>Planctomycetia</taxon>
        <taxon>Pirellulales</taxon>
        <taxon>Pirellulaceae</taxon>
        <taxon>Roseiconus</taxon>
    </lineage>
</organism>
<dbReference type="Gene3D" id="3.40.720.10">
    <property type="entry name" value="Alkaline Phosphatase, subunit A"/>
    <property type="match status" value="1"/>
</dbReference>
<name>A0ABT7PSC5_9BACT</name>
<dbReference type="SUPFAM" id="SSF53649">
    <property type="entry name" value="Alkaline phosphatase-like"/>
    <property type="match status" value="1"/>
</dbReference>
<dbReference type="EMBL" id="JASZZN010000045">
    <property type="protein sequence ID" value="MDM4019407.1"/>
    <property type="molecule type" value="Genomic_DNA"/>
</dbReference>
<keyword evidence="3" id="KW-1185">Reference proteome</keyword>
<comment type="caution">
    <text evidence="2">The sequence shown here is derived from an EMBL/GenBank/DDBJ whole genome shotgun (WGS) entry which is preliminary data.</text>
</comment>